<evidence type="ECO:0000313" key="3">
    <source>
        <dbReference type="Proteomes" id="UP000003963"/>
    </source>
</evidence>
<dbReference type="AlphaFoldDB" id="D9WSS5"/>
<accession>D9WSS5</accession>
<name>D9WSS5_9ACTN</name>
<feature type="compositionally biased region" description="Acidic residues" evidence="1">
    <location>
        <begin position="265"/>
        <end position="275"/>
    </location>
</feature>
<organism evidence="2 3">
    <name type="scientific">Streptomyces himastatinicus ATCC 53653</name>
    <dbReference type="NCBI Taxonomy" id="457427"/>
    <lineage>
        <taxon>Bacteria</taxon>
        <taxon>Bacillati</taxon>
        <taxon>Actinomycetota</taxon>
        <taxon>Actinomycetes</taxon>
        <taxon>Kitasatosporales</taxon>
        <taxon>Streptomycetaceae</taxon>
        <taxon>Streptomyces</taxon>
        <taxon>Streptomyces violaceusniger group</taxon>
    </lineage>
</organism>
<proteinExistence type="predicted"/>
<feature type="compositionally biased region" description="Low complexity" evidence="1">
    <location>
        <begin position="276"/>
        <end position="293"/>
    </location>
</feature>
<feature type="compositionally biased region" description="Basic and acidic residues" evidence="1">
    <location>
        <begin position="26"/>
        <end position="43"/>
    </location>
</feature>
<reference evidence="2 3" key="1">
    <citation type="submission" date="2009-02" db="EMBL/GenBank/DDBJ databases">
        <title>Annotation of Streptomyces hygroscopicus strain ATCC 53653.</title>
        <authorList>
            <consortium name="The Broad Institute Genome Sequencing Platform"/>
            <consortium name="Broad Institute Microbial Sequencing Center"/>
            <person name="Fischbach M."/>
            <person name="Godfrey P."/>
            <person name="Ward D."/>
            <person name="Young S."/>
            <person name="Zeng Q."/>
            <person name="Koehrsen M."/>
            <person name="Alvarado L."/>
            <person name="Berlin A.M."/>
            <person name="Bochicchio J."/>
            <person name="Borenstein D."/>
            <person name="Chapman S.B."/>
            <person name="Chen Z."/>
            <person name="Engels R."/>
            <person name="Freedman E."/>
            <person name="Gellesch M."/>
            <person name="Goldberg J."/>
            <person name="Griggs A."/>
            <person name="Gujja S."/>
            <person name="Heilman E.R."/>
            <person name="Heiman D.I."/>
            <person name="Hepburn T.A."/>
            <person name="Howarth C."/>
            <person name="Jen D."/>
            <person name="Larson L."/>
            <person name="Lewis B."/>
            <person name="Mehta T."/>
            <person name="Park D."/>
            <person name="Pearson M."/>
            <person name="Richards J."/>
            <person name="Roberts A."/>
            <person name="Saif S."/>
            <person name="Shea T.D."/>
            <person name="Shenoy N."/>
            <person name="Sisk P."/>
            <person name="Stolte C."/>
            <person name="Sykes S.N."/>
            <person name="Thomson T."/>
            <person name="Walk T."/>
            <person name="White J."/>
            <person name="Yandava C."/>
            <person name="Straight P."/>
            <person name="Clardy J."/>
            <person name="Hung D."/>
            <person name="Kolter R."/>
            <person name="Mekalanos J."/>
            <person name="Walker S."/>
            <person name="Walsh C.T."/>
            <person name="Wieland-Brown L.C."/>
            <person name="Haas B."/>
            <person name="Nusbaum C."/>
            <person name="Birren B."/>
        </authorList>
    </citation>
    <scope>NUCLEOTIDE SEQUENCE [LARGE SCALE GENOMIC DNA]</scope>
    <source>
        <strain evidence="2 3">ATCC 53653</strain>
    </source>
</reference>
<evidence type="ECO:0000313" key="2">
    <source>
        <dbReference type="EMBL" id="EFL24199.1"/>
    </source>
</evidence>
<gene>
    <name evidence="2" type="ORF">SSOG_03914</name>
</gene>
<feature type="region of interest" description="Disordered" evidence="1">
    <location>
        <begin position="135"/>
        <end position="168"/>
    </location>
</feature>
<feature type="region of interest" description="Disordered" evidence="1">
    <location>
        <begin position="60"/>
        <end position="80"/>
    </location>
</feature>
<feature type="region of interest" description="Disordered" evidence="1">
    <location>
        <begin position="400"/>
        <end position="424"/>
    </location>
</feature>
<dbReference type="STRING" id="457427.SSOG_03914"/>
<feature type="compositionally biased region" description="Low complexity" evidence="1">
    <location>
        <begin position="301"/>
        <end position="317"/>
    </location>
</feature>
<evidence type="ECO:0000256" key="1">
    <source>
        <dbReference type="SAM" id="MobiDB-lite"/>
    </source>
</evidence>
<feature type="region of interest" description="Disordered" evidence="1">
    <location>
        <begin position="245"/>
        <end position="355"/>
    </location>
</feature>
<dbReference type="EMBL" id="GG657754">
    <property type="protein sequence ID" value="EFL24199.1"/>
    <property type="molecule type" value="Genomic_DNA"/>
</dbReference>
<dbReference type="Proteomes" id="UP000003963">
    <property type="component" value="Unassembled WGS sequence"/>
</dbReference>
<feature type="region of interest" description="Disordered" evidence="1">
    <location>
        <begin position="1"/>
        <end position="43"/>
    </location>
</feature>
<dbReference type="HOGENOM" id="CLU_053342_0_0_11"/>
<protein>
    <submittedName>
        <fullName evidence="2">Putative secreted serine-rich protein</fullName>
    </submittedName>
</protein>
<keyword evidence="3" id="KW-1185">Reference proteome</keyword>
<feature type="compositionally biased region" description="Acidic residues" evidence="1">
    <location>
        <begin position="329"/>
        <end position="342"/>
    </location>
</feature>
<sequence length="424" mass="44475">MHVRHHGQALDPRQRRHVPQLLHGPALDRRGVRPHPDGDLRPGHLDIRHVLLIPPLKTENAKTGPIAHSRRPTGRRGGPCGTHCLQPSPTGGKQFSLEGTRIVQPAQRTARGRRATPAASLLIAVLAAAGLSGCTGSDSKPGADDSSSDDSGAAVSAEPGRYNTLPEACGAVSPKTLHRLLPGGTEDDKAYDGQATVTYDIDRRDGCRWKVATPSGTRYLTLDFERVVSYDPSVSDDDRAQELYEKKAVAADIPDAPPSSSPGASDDDEDEDQPGGDDASASSSAEPGSSGSSESGGKGGASPESSESGAGSEKGNTGENGGTGTPSAGDDEGTASDGETPENPDSTAPRRLDDLADDAFLNDQLITKDSGIHRDITVVFRSSNVIATIEYDEWSTNKKDIPESEELQGNAEDLAQELTGRLTE</sequence>